<dbReference type="Proteomes" id="UP000664534">
    <property type="component" value="Unassembled WGS sequence"/>
</dbReference>
<accession>A0A8H3FH49</accession>
<comment type="caution">
    <text evidence="1">The sequence shown here is derived from an EMBL/GenBank/DDBJ whole genome shotgun (WGS) entry which is preliminary data.</text>
</comment>
<dbReference type="EMBL" id="CAJPDT010000031">
    <property type="protein sequence ID" value="CAF9922652.1"/>
    <property type="molecule type" value="Genomic_DNA"/>
</dbReference>
<organism evidence="1 2">
    <name type="scientific">Imshaugia aleurites</name>
    <dbReference type="NCBI Taxonomy" id="172621"/>
    <lineage>
        <taxon>Eukaryota</taxon>
        <taxon>Fungi</taxon>
        <taxon>Dikarya</taxon>
        <taxon>Ascomycota</taxon>
        <taxon>Pezizomycotina</taxon>
        <taxon>Lecanoromycetes</taxon>
        <taxon>OSLEUM clade</taxon>
        <taxon>Lecanoromycetidae</taxon>
        <taxon>Lecanorales</taxon>
        <taxon>Lecanorineae</taxon>
        <taxon>Parmeliaceae</taxon>
        <taxon>Imshaugia</taxon>
    </lineage>
</organism>
<sequence length="193" mass="20823">MSALTSTWNSSEHQELLNGLSGGTHKSKFDNSRLPVSNVIKRSTQSQSINQPLDVEKAIGTSRHVGSPSVSEKPSSLNRDGITFELYPALHSSPTFQSFSLAYSLSAVITVKNSHPPSSTPTSATIDIDDQSKSEALLVRLVIALSAMRRSTAPRGWVTSIASGALNYKVGPDAVEDMVRKLLGYERGYFGIE</sequence>
<gene>
    <name evidence="1" type="ORF">IMSHALPRED_005727</name>
</gene>
<keyword evidence="2" id="KW-1185">Reference proteome</keyword>
<protein>
    <submittedName>
        <fullName evidence="1">Uncharacterized protein</fullName>
    </submittedName>
</protein>
<dbReference type="AlphaFoldDB" id="A0A8H3FH49"/>
<dbReference type="OrthoDB" id="10482803at2759"/>
<reference evidence="1" key="1">
    <citation type="submission" date="2021-03" db="EMBL/GenBank/DDBJ databases">
        <authorList>
            <person name="Tagirdzhanova G."/>
        </authorList>
    </citation>
    <scope>NUCLEOTIDE SEQUENCE</scope>
</reference>
<name>A0A8H3FH49_9LECA</name>
<proteinExistence type="predicted"/>
<evidence type="ECO:0000313" key="2">
    <source>
        <dbReference type="Proteomes" id="UP000664534"/>
    </source>
</evidence>
<evidence type="ECO:0000313" key="1">
    <source>
        <dbReference type="EMBL" id="CAF9922652.1"/>
    </source>
</evidence>